<dbReference type="CDD" id="cd09272">
    <property type="entry name" value="RNase_HI_RT_Ty1"/>
    <property type="match status" value="1"/>
</dbReference>
<organism evidence="3">
    <name type="scientific">Tanacetum cinerariifolium</name>
    <name type="common">Dalmatian daisy</name>
    <name type="synonym">Chrysanthemum cinerariifolium</name>
    <dbReference type="NCBI Taxonomy" id="118510"/>
    <lineage>
        <taxon>Eukaryota</taxon>
        <taxon>Viridiplantae</taxon>
        <taxon>Streptophyta</taxon>
        <taxon>Embryophyta</taxon>
        <taxon>Tracheophyta</taxon>
        <taxon>Spermatophyta</taxon>
        <taxon>Magnoliopsida</taxon>
        <taxon>eudicotyledons</taxon>
        <taxon>Gunneridae</taxon>
        <taxon>Pentapetalae</taxon>
        <taxon>asterids</taxon>
        <taxon>campanulids</taxon>
        <taxon>Asterales</taxon>
        <taxon>Asteraceae</taxon>
        <taxon>Asteroideae</taxon>
        <taxon>Anthemideae</taxon>
        <taxon>Anthemidinae</taxon>
        <taxon>Tanacetum</taxon>
    </lineage>
</organism>
<feature type="compositionally biased region" description="Polar residues" evidence="1">
    <location>
        <begin position="379"/>
        <end position="397"/>
    </location>
</feature>
<feature type="compositionally biased region" description="Basic and acidic residues" evidence="1">
    <location>
        <begin position="1168"/>
        <end position="1195"/>
    </location>
</feature>
<gene>
    <name evidence="3" type="ORF">Tci_046426</name>
</gene>
<sequence>MTNYSLWEVILNGDSPVPTRIVEGVSQPVAPTTVEQKLARKNELKARSTLLMALLDKHQLKFNSHTDAKTLIEAIEKRFGRNTETKKVQKTLLKQCFENFTCFSSEGLDQIHERLQKLVSQLEIHRADLEDKSLDDLFNSLKIYENKVKHLSSTSTESHNLAFVSSSQTDSTTDSVSVVVTVSAIGSKLTASPLPNINVDDLEEMDLRWQMAMLTMRSRRPGTVEPQRRTVPVETSTSNALVSQCNGTRSYDWSYQEEEEPSNFALMAFSLNSSSLSSDNELIETTFQAAPSVAASPKSNSCGKRKNRKTCFYVPKPLQHSIPTTVLPQSQLVLTTSDRPVSDALSNLLMTRPIHAYHVVTKSKSPIRRHLPPSPSLKHCNSPSRVTATKTPMGNPQQALQHKGVIDSRCSIHMTGNMSYLSDYEELNRGYVAFGELKFNLFSVSQMCDKKNSVLFTDTECLVLSPDFKLPDESQVLLRVPRENNMYNVNLKNIVPSGDLTSLFAKVRIDESNLLHRRLGHISFKTINKLVKGNLVRGLPTKVFENDYSCVACKKGKQHRASCKFQRKVDEEFLVGYYVCSRVFNSRTRIVQETLHVNFLENKPNVAGAGPTWLFDIDSLSGTMNYHPVSKYVSADIHFSSSSAQTRKQPNKTEREDKVLGVNVASSSVTTAGHNFINSTNNVSVAGPSNTAVSSTYENSSFQDASTSSHHPDMPALEDFTYSDDEAAVGAEADINNLESSIPEEPIRIHRALKDPSWIEAMKEELLQFKMQKVWILVNLPYGKRAIVKQKDNKIFISQDKYVAKILRKFSLIDGKSASTPIDTEKPLLKDPDGEDVDVHIYRSMIGSLMYLPLSRLDIMFAICACAHFQVTSKVSHLDAVKRIFRYLKGKPHLGLWYPKDSPFNLVAYSDSDYAEASLDRKFTTGGCQFLGCRLISWQCKKHTVVSTSSTEAEYVAAASFVATSSTEAEYVAAASGFLCLLDSIHGFELTLQVALCAIWSLKWHKLRRLKKVGTSQRVETSNDIIMEDVSNQGRIIVELDRDEGVKRIGEKEKTKEVKDIIDNAQVKGRQAEKQAEKYQIDLDHPPKVLRMQEDDSEVQETVEVVTTAKLITEVVNAASTPVSAAGIIIPTTKQIIPAAEPNILAVTITTAPVKVVAASTRRRRGVVIRDPKEESSAKTSDETKSKDKGKEENRALESINETLAQKAAKRRRLNQEDKDVEEIKQHLEIVPDEDDDVYTEATPLARKVPVVDYQIILLNNKPRYCNTPKLGRSGILSPGRVTS</sequence>
<reference evidence="3" key="1">
    <citation type="journal article" date="2019" name="Sci. Rep.">
        <title>Draft genome of Tanacetum cinerariifolium, the natural source of mosquito coil.</title>
        <authorList>
            <person name="Yamashiro T."/>
            <person name="Shiraishi A."/>
            <person name="Satake H."/>
            <person name="Nakayama K."/>
        </authorList>
    </citation>
    <scope>NUCLEOTIDE SEQUENCE</scope>
</reference>
<name>A0A6L2MKD8_TANCI</name>
<feature type="domain" description="GAG-pre-integrase" evidence="2">
    <location>
        <begin position="486"/>
        <end position="558"/>
    </location>
</feature>
<feature type="region of interest" description="Disordered" evidence="1">
    <location>
        <begin position="220"/>
        <end position="239"/>
    </location>
</feature>
<feature type="region of interest" description="Disordered" evidence="1">
    <location>
        <begin position="365"/>
        <end position="397"/>
    </location>
</feature>
<feature type="region of interest" description="Disordered" evidence="1">
    <location>
        <begin position="1167"/>
        <end position="1195"/>
    </location>
</feature>
<dbReference type="Pfam" id="PF13976">
    <property type="entry name" value="gag_pre-integrs"/>
    <property type="match status" value="1"/>
</dbReference>
<evidence type="ECO:0000259" key="2">
    <source>
        <dbReference type="Pfam" id="PF13976"/>
    </source>
</evidence>
<dbReference type="PANTHER" id="PTHR11439:SF509">
    <property type="entry name" value="RNA-DIRECTED DNA POLYMERASE"/>
    <property type="match status" value="1"/>
</dbReference>
<evidence type="ECO:0000256" key="1">
    <source>
        <dbReference type="SAM" id="MobiDB-lite"/>
    </source>
</evidence>
<dbReference type="Pfam" id="PF14223">
    <property type="entry name" value="Retrotran_gag_2"/>
    <property type="match status" value="1"/>
</dbReference>
<evidence type="ECO:0000313" key="3">
    <source>
        <dbReference type="EMBL" id="GEU74448.1"/>
    </source>
</evidence>
<proteinExistence type="predicted"/>
<protein>
    <recommendedName>
        <fullName evidence="2">GAG-pre-integrase domain-containing protein</fullName>
    </recommendedName>
</protein>
<dbReference type="EMBL" id="BKCJ010006885">
    <property type="protein sequence ID" value="GEU74448.1"/>
    <property type="molecule type" value="Genomic_DNA"/>
</dbReference>
<accession>A0A6L2MKD8</accession>
<comment type="caution">
    <text evidence="3">The sequence shown here is derived from an EMBL/GenBank/DDBJ whole genome shotgun (WGS) entry which is preliminary data.</text>
</comment>
<dbReference type="InterPro" id="IPR025724">
    <property type="entry name" value="GAG-pre-integrase_dom"/>
</dbReference>
<dbReference type="PANTHER" id="PTHR11439">
    <property type="entry name" value="GAG-POL-RELATED RETROTRANSPOSON"/>
    <property type="match status" value="1"/>
</dbReference>